<name>A0ABM3QRH9_SPIOL</name>
<dbReference type="InterPro" id="IPR036236">
    <property type="entry name" value="Znf_C2H2_sf"/>
</dbReference>
<organism evidence="10 11">
    <name type="scientific">Spinacia oleracea</name>
    <name type="common">Spinach</name>
    <dbReference type="NCBI Taxonomy" id="3562"/>
    <lineage>
        <taxon>Eukaryota</taxon>
        <taxon>Viridiplantae</taxon>
        <taxon>Streptophyta</taxon>
        <taxon>Embryophyta</taxon>
        <taxon>Tracheophyta</taxon>
        <taxon>Spermatophyta</taxon>
        <taxon>Magnoliopsida</taxon>
        <taxon>eudicotyledons</taxon>
        <taxon>Gunneridae</taxon>
        <taxon>Pentapetalae</taxon>
        <taxon>Caryophyllales</taxon>
        <taxon>Chenopodiaceae</taxon>
        <taxon>Chenopodioideae</taxon>
        <taxon>Anserineae</taxon>
        <taxon>Spinacia</taxon>
    </lineage>
</organism>
<evidence type="ECO:0000256" key="4">
    <source>
        <dbReference type="ARBA" id="ARBA00022833"/>
    </source>
</evidence>
<keyword evidence="5" id="KW-0805">Transcription regulation</keyword>
<reference evidence="10" key="1">
    <citation type="journal article" date="2021" name="Nat. Commun.">
        <title>Genomic analyses provide insights into spinach domestication and the genetic basis of agronomic traits.</title>
        <authorList>
            <person name="Cai X."/>
            <person name="Sun X."/>
            <person name="Xu C."/>
            <person name="Sun H."/>
            <person name="Wang X."/>
            <person name="Ge C."/>
            <person name="Zhang Z."/>
            <person name="Wang Q."/>
            <person name="Fei Z."/>
            <person name="Jiao C."/>
            <person name="Wang Q."/>
        </authorList>
    </citation>
    <scope>NUCLEOTIDE SEQUENCE [LARGE SCALE GENOMIC DNA]</scope>
    <source>
        <strain evidence="10">cv. Varoflay</strain>
    </source>
</reference>
<evidence type="ECO:0000256" key="8">
    <source>
        <dbReference type="PROSITE-ProRule" id="PRU00027"/>
    </source>
</evidence>
<evidence type="ECO:0000313" key="11">
    <source>
        <dbReference type="RefSeq" id="XP_056685970.1"/>
    </source>
</evidence>
<keyword evidence="2" id="KW-0479">Metal-binding</keyword>
<gene>
    <name evidence="11" type="primary">LOC130461782</name>
</gene>
<dbReference type="SMART" id="SM00614">
    <property type="entry name" value="ZnF_BED"/>
    <property type="match status" value="1"/>
</dbReference>
<evidence type="ECO:0000256" key="1">
    <source>
        <dbReference type="ARBA" id="ARBA00004123"/>
    </source>
</evidence>
<dbReference type="PANTHER" id="PTHR46481">
    <property type="entry name" value="ZINC FINGER BED DOMAIN-CONTAINING PROTEIN 4"/>
    <property type="match status" value="1"/>
</dbReference>
<dbReference type="RefSeq" id="XP_056685970.1">
    <property type="nucleotide sequence ID" value="XM_056829992.1"/>
</dbReference>
<dbReference type="PANTHER" id="PTHR46481:SF10">
    <property type="entry name" value="ZINC FINGER BED DOMAIN-CONTAINING PROTEIN 39"/>
    <property type="match status" value="1"/>
</dbReference>
<keyword evidence="6" id="KW-0804">Transcription</keyword>
<keyword evidence="10" id="KW-1185">Reference proteome</keyword>
<dbReference type="GeneID" id="130461782"/>
<accession>A0ABM3QRH9</accession>
<evidence type="ECO:0000313" key="10">
    <source>
        <dbReference type="Proteomes" id="UP000813463"/>
    </source>
</evidence>
<dbReference type="InterPro" id="IPR052035">
    <property type="entry name" value="ZnF_BED_domain_contain"/>
</dbReference>
<evidence type="ECO:0000256" key="2">
    <source>
        <dbReference type="ARBA" id="ARBA00022723"/>
    </source>
</evidence>
<evidence type="ECO:0000256" key="3">
    <source>
        <dbReference type="ARBA" id="ARBA00022771"/>
    </source>
</evidence>
<dbReference type="SUPFAM" id="SSF57667">
    <property type="entry name" value="beta-beta-alpha zinc fingers"/>
    <property type="match status" value="1"/>
</dbReference>
<comment type="subcellular location">
    <subcellularLocation>
        <location evidence="1">Nucleus</location>
    </subcellularLocation>
</comment>
<dbReference type="SUPFAM" id="SSF53098">
    <property type="entry name" value="Ribonuclease H-like"/>
    <property type="match status" value="1"/>
</dbReference>
<dbReference type="InterPro" id="IPR003656">
    <property type="entry name" value="Znf_BED"/>
</dbReference>
<evidence type="ECO:0000256" key="6">
    <source>
        <dbReference type="ARBA" id="ARBA00023163"/>
    </source>
</evidence>
<proteinExistence type="predicted"/>
<keyword evidence="4" id="KW-0862">Zinc</keyword>
<dbReference type="Proteomes" id="UP000813463">
    <property type="component" value="Chromosome 5"/>
</dbReference>
<reference evidence="11" key="2">
    <citation type="submission" date="2025-08" db="UniProtKB">
        <authorList>
            <consortium name="RefSeq"/>
        </authorList>
    </citation>
    <scope>IDENTIFICATION</scope>
    <source>
        <tissue evidence="11">Leaf</tissue>
    </source>
</reference>
<dbReference type="InterPro" id="IPR012337">
    <property type="entry name" value="RNaseH-like_sf"/>
</dbReference>
<keyword evidence="3 8" id="KW-0863">Zinc-finger</keyword>
<evidence type="ECO:0000256" key="5">
    <source>
        <dbReference type="ARBA" id="ARBA00023015"/>
    </source>
</evidence>
<feature type="domain" description="BED-type" evidence="9">
    <location>
        <begin position="56"/>
        <end position="110"/>
    </location>
</feature>
<protein>
    <submittedName>
        <fullName evidence="11">Zinc finger BED domain-containing protein RICESLEEPER 2-like</fullName>
    </submittedName>
</protein>
<dbReference type="PROSITE" id="PS50808">
    <property type="entry name" value="ZF_BED"/>
    <property type="match status" value="1"/>
</dbReference>
<evidence type="ECO:0000256" key="7">
    <source>
        <dbReference type="ARBA" id="ARBA00023242"/>
    </source>
</evidence>
<sequence>MSSLEGLFINLSEEENSDHNREINDDQTNVEDIRNTEENQENGDDIALQFGKKRRRKISKVWEEFTIIEIGSEKKMKCKHCKSLFKFNESGTTTQYGRHLLICPKRRVSIPGQLELSMQTSTPRCDSFSTMKPWKYDHAKIRELLSHMVMVHELPFVFDEYDMFNLLMKQAAPDFQKGSGSIEISKRVSITTDIWRSGQKLEYMVVTCHFVHDWKLHKRVLNFVKVPPPHNGAAVSDSLYKCLEDWGLERKLASVTMDNASYNDVAVKRLKESLSYLGKLPYDGKFFHVRCCAHILNILVQDGLSDIESVIHDVRDSVKHISATPLRIQMFSETTKQMRLPCKN</sequence>
<evidence type="ECO:0000259" key="9">
    <source>
        <dbReference type="PROSITE" id="PS50808"/>
    </source>
</evidence>
<keyword evidence="7" id="KW-0539">Nucleus</keyword>